<dbReference type="InterPro" id="IPR010753">
    <property type="entry name" value="DUF1330"/>
</dbReference>
<evidence type="ECO:0000313" key="2">
    <source>
        <dbReference type="EMBL" id="AMD01937.1"/>
    </source>
</evidence>
<dbReference type="STRING" id="507626.LOKO_02886"/>
<dbReference type="RefSeq" id="WP_066450761.1">
    <property type="nucleotide sequence ID" value="NZ_CP014226.1"/>
</dbReference>
<dbReference type="Pfam" id="PF07045">
    <property type="entry name" value="DUF1330"/>
    <property type="match status" value="1"/>
</dbReference>
<dbReference type="AlphaFoldDB" id="A0A125R0G5"/>
<dbReference type="OrthoDB" id="9806380at2"/>
<dbReference type="Gene3D" id="3.30.70.100">
    <property type="match status" value="1"/>
</dbReference>
<dbReference type="SUPFAM" id="SSF54909">
    <property type="entry name" value="Dimeric alpha+beta barrel"/>
    <property type="match status" value="1"/>
</dbReference>
<accession>A0A125R0G5</accession>
<sequence length="99" mass="10601">MSKAYWVSCYREISDPKKYASYIQLAIPAIAAGGGVFLARDVAAYAYEDGQQDRTIIIEFPDLESARATHDGEAYAAALEALGDGAVRDIRLVGGVSQA</sequence>
<dbReference type="KEGG" id="hco:LOKO_02886"/>
<proteinExistence type="predicted"/>
<evidence type="ECO:0000259" key="1">
    <source>
        <dbReference type="Pfam" id="PF07045"/>
    </source>
</evidence>
<organism evidence="2 3">
    <name type="scientific">Halomonas chromatireducens</name>
    <dbReference type="NCBI Taxonomy" id="507626"/>
    <lineage>
        <taxon>Bacteria</taxon>
        <taxon>Pseudomonadati</taxon>
        <taxon>Pseudomonadota</taxon>
        <taxon>Gammaproteobacteria</taxon>
        <taxon>Oceanospirillales</taxon>
        <taxon>Halomonadaceae</taxon>
        <taxon>Halomonas</taxon>
    </lineage>
</organism>
<reference evidence="2 3" key="1">
    <citation type="journal article" date="2016" name="Genome Announc.">
        <title>Draft Genome Sequence of 'Halomonas chromatireducens' Strain AGD 8-3, a Haloalkaliphilic Chromate- and Selenite-Reducing Gammaproteobacterium.</title>
        <authorList>
            <person name="Sharko F.S."/>
            <person name="Shapovalova A.A."/>
            <person name="Tsygankova S.V."/>
            <person name="Komova A.V."/>
            <person name="Boulygina E.S."/>
            <person name="Teslyuk A.B."/>
            <person name="Gotovtsev P.M."/>
            <person name="Namsaraev Z.B."/>
            <person name="Khijniak T.V."/>
            <person name="Nedoluzhko A.V."/>
            <person name="Vasilov R.G."/>
        </authorList>
    </citation>
    <scope>NUCLEOTIDE SEQUENCE [LARGE SCALE GENOMIC DNA]</scope>
    <source>
        <strain evidence="2 3">AGD 8-3</strain>
    </source>
</reference>
<name>A0A125R0G5_9GAMM</name>
<dbReference type="InterPro" id="IPR011008">
    <property type="entry name" value="Dimeric_a/b-barrel"/>
</dbReference>
<dbReference type="Proteomes" id="UP000063387">
    <property type="component" value="Chromosome"/>
</dbReference>
<dbReference type="EMBL" id="CP014226">
    <property type="protein sequence ID" value="AMD01937.1"/>
    <property type="molecule type" value="Genomic_DNA"/>
</dbReference>
<reference evidence="2 3" key="2">
    <citation type="submission" date="2016-02" db="EMBL/GenBank/DDBJ databases">
        <authorList>
            <person name="Wen L."/>
            <person name="He K."/>
            <person name="Yang H."/>
        </authorList>
    </citation>
    <scope>NUCLEOTIDE SEQUENCE [LARGE SCALE GENOMIC DNA]</scope>
    <source>
        <strain evidence="2 3">AGD 8-3</strain>
    </source>
</reference>
<evidence type="ECO:0000313" key="3">
    <source>
        <dbReference type="Proteomes" id="UP000063387"/>
    </source>
</evidence>
<dbReference type="PATRIC" id="fig|507626.3.peg.2883"/>
<gene>
    <name evidence="2" type="ORF">LOKO_02886</name>
</gene>
<protein>
    <recommendedName>
        <fullName evidence="1">DUF1330 domain-containing protein</fullName>
    </recommendedName>
</protein>
<feature type="domain" description="DUF1330" evidence="1">
    <location>
        <begin position="3"/>
        <end position="96"/>
    </location>
</feature>
<keyword evidence="3" id="KW-1185">Reference proteome</keyword>